<protein>
    <submittedName>
        <fullName evidence="1">Uncharacterized protein</fullName>
    </submittedName>
</protein>
<sequence length="466" mass="51583">MKKDKTTIKTYFETGDKPTQEQYINLIDSYVDARQPEGEPNRRFVIDEKGEVIVASEQKVPEYTLIEIVGNKLALLKDKTIVKEIDLAPYVDDTNLARLVSGKVDENGLATFTRDDDSTFTVDFSSFLNQPTTQPDWQQTDVTKPDFIKNKPDFLPTTGGNISNSIIIDTEKSTTPIAQSVLTVKESSPKKGSRAAVFVDANNENSEASETDDVYGAVFRNTFNGTHKIEQIAGILSIGRNVSSSEIDWVTGTRATGQHNGTGNIFSTSGDMVVAEVNGSGNSEHVFGSFVTARVNNKDTVVDHLESNKATIDLKQGTVKNAYLQYLDLDFDAANAANVNLENLYYLYAKNDNRPEVSGEAYFVKSLVDLPSLFSGTVEMNVSNEIINKAGNKTLITKEFADTKYSRAFKVINTTTPQTSEILNTSFPLESNPIGTQVMNQNVTERYIYTRITDTAWRRGELLTDI</sequence>
<comment type="caution">
    <text evidence="1">The sequence shown here is derived from an EMBL/GenBank/DDBJ whole genome shotgun (WGS) entry which is preliminary data.</text>
</comment>
<keyword evidence="2" id="KW-1185">Reference proteome</keyword>
<evidence type="ECO:0000313" key="2">
    <source>
        <dbReference type="Proteomes" id="UP001497602"/>
    </source>
</evidence>
<gene>
    <name evidence="1" type="ORF">T190115A13A_50139</name>
</gene>
<reference evidence="1 2" key="1">
    <citation type="submission" date="2024-05" db="EMBL/GenBank/DDBJ databases">
        <authorList>
            <person name="Duchaud E."/>
        </authorList>
    </citation>
    <scope>NUCLEOTIDE SEQUENCE [LARGE SCALE GENOMIC DNA]</scope>
    <source>
        <strain evidence="1">Ena-SAMPLE-TAB-13-05-2024-13:56:06:370-140305</strain>
    </source>
</reference>
<accession>A0ABP1FI59</accession>
<proteinExistence type="predicted"/>
<name>A0ABP1FI59_9FLAO</name>
<dbReference type="Proteomes" id="UP001497602">
    <property type="component" value="Unassembled WGS sequence"/>
</dbReference>
<evidence type="ECO:0000313" key="1">
    <source>
        <dbReference type="EMBL" id="CAL2107897.1"/>
    </source>
</evidence>
<dbReference type="EMBL" id="CAXJRC010000042">
    <property type="protein sequence ID" value="CAL2107897.1"/>
    <property type="molecule type" value="Genomic_DNA"/>
</dbReference>
<dbReference type="RefSeq" id="WP_348703122.1">
    <property type="nucleotide sequence ID" value="NZ_CAXIYA010000011.1"/>
</dbReference>
<organism evidence="1 2">
    <name type="scientific">Tenacibaculum vairaonense</name>
    <dbReference type="NCBI Taxonomy" id="3137860"/>
    <lineage>
        <taxon>Bacteria</taxon>
        <taxon>Pseudomonadati</taxon>
        <taxon>Bacteroidota</taxon>
        <taxon>Flavobacteriia</taxon>
        <taxon>Flavobacteriales</taxon>
        <taxon>Flavobacteriaceae</taxon>
        <taxon>Tenacibaculum</taxon>
    </lineage>
</organism>